<evidence type="ECO:0000256" key="6">
    <source>
        <dbReference type="ARBA" id="ARBA00023157"/>
    </source>
</evidence>
<name>A0AA88QDL7_9ASTE</name>
<evidence type="ECO:0000256" key="7">
    <source>
        <dbReference type="SAM" id="SignalP"/>
    </source>
</evidence>
<dbReference type="GO" id="GO:0019722">
    <property type="term" value="P:calcium-mediated signaling"/>
    <property type="evidence" value="ECO:0007669"/>
    <property type="project" value="TreeGrafter"/>
</dbReference>
<dbReference type="InterPro" id="IPR008801">
    <property type="entry name" value="RALF"/>
</dbReference>
<protein>
    <recommendedName>
        <fullName evidence="10">Rapid alkalinization factor</fullName>
    </recommendedName>
</protein>
<evidence type="ECO:0000256" key="1">
    <source>
        <dbReference type="ARBA" id="ARBA00004613"/>
    </source>
</evidence>
<comment type="subcellular location">
    <subcellularLocation>
        <location evidence="1">Secreted</location>
    </subcellularLocation>
</comment>
<evidence type="ECO:0000256" key="2">
    <source>
        <dbReference type="ARBA" id="ARBA00009178"/>
    </source>
</evidence>
<keyword evidence="4" id="KW-0372">Hormone</keyword>
<comment type="caution">
    <text evidence="8">The sequence shown here is derived from an EMBL/GenBank/DDBJ whole genome shotgun (WGS) entry which is preliminary data.</text>
</comment>
<keyword evidence="9" id="KW-1185">Reference proteome</keyword>
<keyword evidence="6" id="KW-1015">Disulfide bond</keyword>
<accession>A0AA88QDL7</accession>
<organism evidence="8 9">
    <name type="scientific">Escallonia rubra</name>
    <dbReference type="NCBI Taxonomy" id="112253"/>
    <lineage>
        <taxon>Eukaryota</taxon>
        <taxon>Viridiplantae</taxon>
        <taxon>Streptophyta</taxon>
        <taxon>Embryophyta</taxon>
        <taxon>Tracheophyta</taxon>
        <taxon>Spermatophyta</taxon>
        <taxon>Magnoliopsida</taxon>
        <taxon>eudicotyledons</taxon>
        <taxon>Gunneridae</taxon>
        <taxon>Pentapetalae</taxon>
        <taxon>asterids</taxon>
        <taxon>campanulids</taxon>
        <taxon>Escalloniales</taxon>
        <taxon>Escalloniaceae</taxon>
        <taxon>Escallonia</taxon>
    </lineage>
</organism>
<feature type="chain" id="PRO_5041709671" description="Rapid alkalinization factor" evidence="7">
    <location>
        <begin position="19"/>
        <end position="157"/>
    </location>
</feature>
<dbReference type="AlphaFoldDB" id="A0AA88QDL7"/>
<keyword evidence="5 7" id="KW-0732">Signal</keyword>
<keyword evidence="3" id="KW-0964">Secreted</keyword>
<evidence type="ECO:0000256" key="4">
    <source>
        <dbReference type="ARBA" id="ARBA00022702"/>
    </source>
</evidence>
<evidence type="ECO:0000313" key="8">
    <source>
        <dbReference type="EMBL" id="KAK2968434.1"/>
    </source>
</evidence>
<comment type="similarity">
    <text evidence="2">Belongs to the plant rapid alkalinization factor (RALF) family.</text>
</comment>
<dbReference type="GO" id="GO:0009506">
    <property type="term" value="C:plasmodesma"/>
    <property type="evidence" value="ECO:0007669"/>
    <property type="project" value="TreeGrafter"/>
</dbReference>
<feature type="signal peptide" evidence="7">
    <location>
        <begin position="1"/>
        <end position="18"/>
    </location>
</feature>
<evidence type="ECO:0000313" key="9">
    <source>
        <dbReference type="Proteomes" id="UP001187471"/>
    </source>
</evidence>
<proteinExistence type="inferred from homology"/>
<dbReference type="PANTHER" id="PTHR33136:SF89">
    <property type="entry name" value="PROTEIN RALF-LIKE 19"/>
    <property type="match status" value="1"/>
</dbReference>
<dbReference type="PANTHER" id="PTHR33136">
    <property type="entry name" value="RAPID ALKALINIZATION FACTOR-LIKE"/>
    <property type="match status" value="1"/>
</dbReference>
<dbReference type="Proteomes" id="UP001187471">
    <property type="component" value="Unassembled WGS sequence"/>
</dbReference>
<dbReference type="EMBL" id="JAVXUO010002917">
    <property type="protein sequence ID" value="KAK2968434.1"/>
    <property type="molecule type" value="Genomic_DNA"/>
</dbReference>
<dbReference type="Pfam" id="PF05498">
    <property type="entry name" value="RALF"/>
    <property type="match status" value="1"/>
</dbReference>
<gene>
    <name evidence="8" type="ORF">RJ640_004440</name>
</gene>
<evidence type="ECO:0000256" key="3">
    <source>
        <dbReference type="ARBA" id="ARBA00022525"/>
    </source>
</evidence>
<reference evidence="8" key="1">
    <citation type="submission" date="2022-12" db="EMBL/GenBank/DDBJ databases">
        <title>Draft genome assemblies for two species of Escallonia (Escalloniales).</title>
        <authorList>
            <person name="Chanderbali A."/>
            <person name="Dervinis C."/>
            <person name="Anghel I."/>
            <person name="Soltis D."/>
            <person name="Soltis P."/>
            <person name="Zapata F."/>
        </authorList>
    </citation>
    <scope>NUCLEOTIDE SEQUENCE</scope>
    <source>
        <strain evidence="8">UCBG92.1500</strain>
        <tissue evidence="8">Leaf</tissue>
    </source>
</reference>
<evidence type="ECO:0008006" key="10">
    <source>
        <dbReference type="Google" id="ProtNLM"/>
    </source>
</evidence>
<dbReference type="GO" id="GO:0005576">
    <property type="term" value="C:extracellular region"/>
    <property type="evidence" value="ECO:0007669"/>
    <property type="project" value="UniProtKB-SubCell"/>
</dbReference>
<evidence type="ECO:0000256" key="5">
    <source>
        <dbReference type="ARBA" id="ARBA00022729"/>
    </source>
</evidence>
<sequence>MAIRLGLVLLLLATAVVADSSLHDAYWGGVARVSDGGDGGIGALQTCNGLVGDCIDEDEEMMMESESTRRTLRRRRYISYGALRRNVVPCNRRGNSYYNCNYRKRANPYRRGCNVITRQFRLQPNKGNNNQYRSNIKNLPRVTLRLLNDTLLLIVPV</sequence>
<dbReference type="GO" id="GO:0005179">
    <property type="term" value="F:hormone activity"/>
    <property type="evidence" value="ECO:0007669"/>
    <property type="project" value="UniProtKB-KW"/>
</dbReference>